<evidence type="ECO:0000256" key="6">
    <source>
        <dbReference type="SAM" id="Phobius"/>
    </source>
</evidence>
<feature type="transmembrane region" description="Helical" evidence="6">
    <location>
        <begin position="220"/>
        <end position="239"/>
    </location>
</feature>
<dbReference type="SUPFAM" id="SSF103481">
    <property type="entry name" value="Multidrug resistance efflux transporter EmrE"/>
    <property type="match status" value="2"/>
</dbReference>
<evidence type="ECO:0000256" key="4">
    <source>
        <dbReference type="ARBA" id="ARBA00022989"/>
    </source>
</evidence>
<dbReference type="AlphaFoldDB" id="A0A074MHN4"/>
<evidence type="ECO:0000313" key="8">
    <source>
        <dbReference type="EMBL" id="KEO92335.1"/>
    </source>
</evidence>
<feature type="transmembrane region" description="Helical" evidence="6">
    <location>
        <begin position="189"/>
        <end position="208"/>
    </location>
</feature>
<dbReference type="Gene3D" id="1.10.3730.20">
    <property type="match status" value="1"/>
</dbReference>
<feature type="transmembrane region" description="Helical" evidence="6">
    <location>
        <begin position="271"/>
        <end position="288"/>
    </location>
</feature>
<keyword evidence="3 6" id="KW-0812">Transmembrane</keyword>
<comment type="caution">
    <text evidence="8">The sequence shown here is derived from an EMBL/GenBank/DDBJ whole genome shotgun (WGS) entry which is preliminary data.</text>
</comment>
<dbReference type="InterPro" id="IPR000620">
    <property type="entry name" value="EamA_dom"/>
</dbReference>
<name>A0A074MHN4_9SPHN</name>
<dbReference type="InterPro" id="IPR037185">
    <property type="entry name" value="EmrE-like"/>
</dbReference>
<feature type="domain" description="EamA" evidence="7">
    <location>
        <begin position="159"/>
        <end position="288"/>
    </location>
</feature>
<comment type="subcellular location">
    <subcellularLocation>
        <location evidence="1">Membrane</location>
        <topology evidence="1">Multi-pass membrane protein</topology>
    </subcellularLocation>
</comment>
<dbReference type="PANTHER" id="PTHR22911:SF6">
    <property type="entry name" value="SOLUTE CARRIER FAMILY 35 MEMBER G1"/>
    <property type="match status" value="1"/>
</dbReference>
<feature type="transmembrane region" description="Helical" evidence="6">
    <location>
        <begin position="43"/>
        <end position="62"/>
    </location>
</feature>
<dbReference type="OrthoDB" id="7818056at2"/>
<gene>
    <name evidence="8" type="ORF">EH32_00915</name>
</gene>
<dbReference type="Proteomes" id="UP000027866">
    <property type="component" value="Unassembled WGS sequence"/>
</dbReference>
<dbReference type="GO" id="GO:0016020">
    <property type="term" value="C:membrane"/>
    <property type="evidence" value="ECO:0007669"/>
    <property type="project" value="UniProtKB-SubCell"/>
</dbReference>
<evidence type="ECO:0000256" key="2">
    <source>
        <dbReference type="ARBA" id="ARBA00009853"/>
    </source>
</evidence>
<feature type="transmembrane region" description="Helical" evidence="6">
    <location>
        <begin position="157"/>
        <end position="177"/>
    </location>
</feature>
<dbReference type="PANTHER" id="PTHR22911">
    <property type="entry name" value="ACYL-MALONYL CONDENSING ENZYME-RELATED"/>
    <property type="match status" value="1"/>
</dbReference>
<feature type="domain" description="EamA" evidence="7">
    <location>
        <begin position="17"/>
        <end position="143"/>
    </location>
</feature>
<feature type="transmembrane region" description="Helical" evidence="6">
    <location>
        <begin position="128"/>
        <end position="145"/>
    </location>
</feature>
<organism evidence="8 9">
    <name type="scientific">Erythrobacter litoralis</name>
    <dbReference type="NCBI Taxonomy" id="39960"/>
    <lineage>
        <taxon>Bacteria</taxon>
        <taxon>Pseudomonadati</taxon>
        <taxon>Pseudomonadota</taxon>
        <taxon>Alphaproteobacteria</taxon>
        <taxon>Sphingomonadales</taxon>
        <taxon>Erythrobacteraceae</taxon>
        <taxon>Erythrobacter/Porphyrobacter group</taxon>
        <taxon>Erythrobacter</taxon>
    </lineage>
</organism>
<protein>
    <submittedName>
        <fullName evidence="8">Permease</fullName>
    </submittedName>
</protein>
<comment type="similarity">
    <text evidence="2">Belongs to the drug/metabolite transporter (DMT) superfamily. 10 TMS drug/metabolite exporter (DME) (TC 2.A.7.3) family.</text>
</comment>
<evidence type="ECO:0000313" key="9">
    <source>
        <dbReference type="Proteomes" id="UP000027866"/>
    </source>
</evidence>
<feature type="transmembrane region" description="Helical" evidence="6">
    <location>
        <begin position="98"/>
        <end position="116"/>
    </location>
</feature>
<sequence>MPDAVPSPSRLAPFAAAFAGVGFLALMDAFMKGAALATGAYSATVLRSFIGAALIAPFWLARGPAWPRGAVMKLHLERGVISAFMALSFFYALTKLPLAEAIALSFIAPLLALYFAHLLLGETIRREAILASLLGIAGTLVIVGGRIGEGEFDADTALGLAALAFSAVLYAYNFIVIRRQSQLAGPVEIATFHAGIGGLVLLIFAPFAWETPQVEVMGGIAAAGVLTVAGSMAIAWAYAREEAQALVPIEYSGFLWASLLGWLFFREEVTLPTLAGAALIVAGCWLVTRRAPPPAPVDPTQA</sequence>
<dbReference type="Pfam" id="PF00892">
    <property type="entry name" value="EamA"/>
    <property type="match status" value="2"/>
</dbReference>
<reference evidence="8 9" key="1">
    <citation type="submission" date="2014-04" db="EMBL/GenBank/DDBJ databases">
        <title>A comprehensive comparison of genomes of Erythrobacter spp. Strains.</title>
        <authorList>
            <person name="Zheng Q."/>
        </authorList>
    </citation>
    <scope>NUCLEOTIDE SEQUENCE [LARGE SCALE GENOMIC DNA]</scope>
    <source>
        <strain evidence="8 9">DSM 8509</strain>
    </source>
</reference>
<dbReference type="EMBL" id="JMIX01000010">
    <property type="protein sequence ID" value="KEO92335.1"/>
    <property type="molecule type" value="Genomic_DNA"/>
</dbReference>
<evidence type="ECO:0000256" key="3">
    <source>
        <dbReference type="ARBA" id="ARBA00022692"/>
    </source>
</evidence>
<keyword evidence="9" id="KW-1185">Reference proteome</keyword>
<feature type="transmembrane region" description="Helical" evidence="6">
    <location>
        <begin position="12"/>
        <end position="31"/>
    </location>
</feature>
<evidence type="ECO:0000259" key="7">
    <source>
        <dbReference type="Pfam" id="PF00892"/>
    </source>
</evidence>
<accession>A0A074MHN4</accession>
<keyword evidence="4 6" id="KW-1133">Transmembrane helix</keyword>
<evidence type="ECO:0000256" key="1">
    <source>
        <dbReference type="ARBA" id="ARBA00004141"/>
    </source>
</evidence>
<proteinExistence type="inferred from homology"/>
<feature type="transmembrane region" description="Helical" evidence="6">
    <location>
        <begin position="246"/>
        <end position="265"/>
    </location>
</feature>
<evidence type="ECO:0000256" key="5">
    <source>
        <dbReference type="ARBA" id="ARBA00023136"/>
    </source>
</evidence>
<keyword evidence="5 6" id="KW-0472">Membrane</keyword>